<dbReference type="SMART" id="SM01179">
    <property type="entry name" value="DUF862"/>
    <property type="match status" value="1"/>
</dbReference>
<dbReference type="OrthoDB" id="21221at2759"/>
<feature type="domain" description="Thioredoxin" evidence="4">
    <location>
        <begin position="185"/>
        <end position="329"/>
    </location>
</feature>
<sequence length="660" mass="71073">MSSPVQLYVYDLSNGLAKQLSLQLTGKQIDGIWHTSVVVFGQEIFYGQGICITRPGQSHHGKPLQIVDMGETALDQETFNEYLQEMRSHYTADKYHLLEFNCNSFTNDCVGFLTGGSIPSWISDLPSDFLSTPFGAALRPTIDNMYRRPVPGAAPTPATVQPSAQAAAAAAAASPNPQLAASLLQAVASQAMANGFPSASTNGTSTPSTQTVASPIHICTNTASFHNVLKTHKAVIAFFTSETCPPCRMIEPLFEQLAWNRTKTSGAGGGAGVAFIKVDLGVGMGNAVAGEYGVRVTPTFIFFKDGQKTHELKGADKAEFTSQVDLLLWESFPPHAHTKLTLPALNKVSTKPILFTQVPALDTVSTKLGSFIDASASSISQAPVVKQILTTEFIGYLKGRFSSDSKAQQPSPNQTLLMKWTEATKTLLNALPPPQLFPLTDMWRLALLDEVVSNWCASSAGTPSDPIQAILVKALATLSNPDAQASARPYLLTTLRLFSNAFSNDSLARSILSSKRTTVTTLLVSSLLHTDASVRTAAASLTFNVAAFLQKGRVEAVKEKYGPFAESEEEAEWEVEMVSAVLEAIANEVQSEDIVHRLTASLAFLLRFSPVHETQIAPLLDVLQAKNTLRAKLEKGGCGEEGVRNPEVRNLIQQVSDKLC</sequence>
<dbReference type="SUPFAM" id="SSF52833">
    <property type="entry name" value="Thioredoxin-like"/>
    <property type="match status" value="1"/>
</dbReference>
<dbReference type="InterPro" id="IPR017937">
    <property type="entry name" value="Thioredoxin_CS"/>
</dbReference>
<evidence type="ECO:0000259" key="6">
    <source>
        <dbReference type="PROSITE" id="PS51858"/>
    </source>
</evidence>
<dbReference type="Pfam" id="PF08324">
    <property type="entry name" value="PUL"/>
    <property type="match status" value="1"/>
</dbReference>
<evidence type="ECO:0000256" key="3">
    <source>
        <dbReference type="ARBA" id="ARBA00022801"/>
    </source>
</evidence>
<dbReference type="AlphaFoldDB" id="A0A8K0UVA5"/>
<keyword evidence="2" id="KW-0645">Protease</keyword>
<dbReference type="PANTHER" id="PTHR12378:SF7">
    <property type="entry name" value="DESUMOYLATING ISOPEPTIDASE 1"/>
    <property type="match status" value="1"/>
</dbReference>
<protein>
    <submittedName>
        <fullName evidence="7">DUF862-domain-containing protein</fullName>
    </submittedName>
</protein>
<evidence type="ECO:0000259" key="4">
    <source>
        <dbReference type="PROSITE" id="PS51352"/>
    </source>
</evidence>
<dbReference type="InterPro" id="IPR008580">
    <property type="entry name" value="PPPDE_dom"/>
</dbReference>
<dbReference type="Proteomes" id="UP000813824">
    <property type="component" value="Unassembled WGS sequence"/>
</dbReference>
<dbReference type="Pfam" id="PF00085">
    <property type="entry name" value="Thioredoxin"/>
    <property type="match status" value="1"/>
</dbReference>
<organism evidence="7 8">
    <name type="scientific">Cristinia sonorae</name>
    <dbReference type="NCBI Taxonomy" id="1940300"/>
    <lineage>
        <taxon>Eukaryota</taxon>
        <taxon>Fungi</taxon>
        <taxon>Dikarya</taxon>
        <taxon>Basidiomycota</taxon>
        <taxon>Agaricomycotina</taxon>
        <taxon>Agaricomycetes</taxon>
        <taxon>Agaricomycetidae</taxon>
        <taxon>Agaricales</taxon>
        <taxon>Pleurotineae</taxon>
        <taxon>Stephanosporaceae</taxon>
        <taxon>Cristinia</taxon>
    </lineage>
</organism>
<comment type="similarity">
    <text evidence="1">Belongs to the DeSI family.</text>
</comment>
<name>A0A8K0UVA5_9AGAR</name>
<dbReference type="InterPro" id="IPR036249">
    <property type="entry name" value="Thioredoxin-like_sf"/>
</dbReference>
<dbReference type="InterPro" id="IPR013766">
    <property type="entry name" value="Thioredoxin_domain"/>
</dbReference>
<dbReference type="Pfam" id="PF05903">
    <property type="entry name" value="Peptidase_C97"/>
    <property type="match status" value="1"/>
</dbReference>
<evidence type="ECO:0000313" key="7">
    <source>
        <dbReference type="EMBL" id="KAH8104592.1"/>
    </source>
</evidence>
<dbReference type="PROSITE" id="PS51396">
    <property type="entry name" value="PUL"/>
    <property type="match status" value="1"/>
</dbReference>
<dbReference type="PROSITE" id="PS51858">
    <property type="entry name" value="PPPDE"/>
    <property type="match status" value="1"/>
</dbReference>
<comment type="caution">
    <text evidence="7">The sequence shown here is derived from an EMBL/GenBank/DDBJ whole genome shotgun (WGS) entry which is preliminary data.</text>
</comment>
<evidence type="ECO:0000313" key="8">
    <source>
        <dbReference type="Proteomes" id="UP000813824"/>
    </source>
</evidence>
<dbReference type="InterPro" id="IPR011989">
    <property type="entry name" value="ARM-like"/>
</dbReference>
<dbReference type="PROSITE" id="PS00194">
    <property type="entry name" value="THIOREDOXIN_1"/>
    <property type="match status" value="1"/>
</dbReference>
<evidence type="ECO:0000256" key="1">
    <source>
        <dbReference type="ARBA" id="ARBA00008140"/>
    </source>
</evidence>
<gene>
    <name evidence="7" type="ORF">BXZ70DRAFT_1047950</name>
</gene>
<keyword evidence="8" id="KW-1185">Reference proteome</keyword>
<keyword evidence="3" id="KW-0378">Hydrolase</keyword>
<dbReference type="PROSITE" id="PS51352">
    <property type="entry name" value="THIOREDOXIN_2"/>
    <property type="match status" value="1"/>
</dbReference>
<dbReference type="GO" id="GO:0070646">
    <property type="term" value="P:protein modification by small protein removal"/>
    <property type="evidence" value="ECO:0007669"/>
    <property type="project" value="TreeGrafter"/>
</dbReference>
<evidence type="ECO:0000256" key="2">
    <source>
        <dbReference type="ARBA" id="ARBA00022670"/>
    </source>
</evidence>
<feature type="domain" description="PPPDE" evidence="6">
    <location>
        <begin position="3"/>
        <end position="143"/>
    </location>
</feature>
<dbReference type="GO" id="GO:0008233">
    <property type="term" value="F:peptidase activity"/>
    <property type="evidence" value="ECO:0007669"/>
    <property type="project" value="UniProtKB-KW"/>
</dbReference>
<dbReference type="EMBL" id="JAEVFJ010000005">
    <property type="protein sequence ID" value="KAH8104592.1"/>
    <property type="molecule type" value="Genomic_DNA"/>
</dbReference>
<dbReference type="PANTHER" id="PTHR12378">
    <property type="entry name" value="DESUMOYLATING ISOPEPTIDASE"/>
    <property type="match status" value="1"/>
</dbReference>
<feature type="domain" description="PUL" evidence="5">
    <location>
        <begin position="346"/>
        <end position="655"/>
    </location>
</feature>
<reference evidence="7" key="1">
    <citation type="journal article" date="2021" name="New Phytol.">
        <title>Evolutionary innovations through gain and loss of genes in the ectomycorrhizal Boletales.</title>
        <authorList>
            <person name="Wu G."/>
            <person name="Miyauchi S."/>
            <person name="Morin E."/>
            <person name="Kuo A."/>
            <person name="Drula E."/>
            <person name="Varga T."/>
            <person name="Kohler A."/>
            <person name="Feng B."/>
            <person name="Cao Y."/>
            <person name="Lipzen A."/>
            <person name="Daum C."/>
            <person name="Hundley H."/>
            <person name="Pangilinan J."/>
            <person name="Johnson J."/>
            <person name="Barry K."/>
            <person name="LaButti K."/>
            <person name="Ng V."/>
            <person name="Ahrendt S."/>
            <person name="Min B."/>
            <person name="Choi I.G."/>
            <person name="Park H."/>
            <person name="Plett J.M."/>
            <person name="Magnuson J."/>
            <person name="Spatafora J.W."/>
            <person name="Nagy L.G."/>
            <person name="Henrissat B."/>
            <person name="Grigoriev I.V."/>
            <person name="Yang Z.L."/>
            <person name="Xu J."/>
            <person name="Martin F.M."/>
        </authorList>
    </citation>
    <scope>NUCLEOTIDE SEQUENCE</scope>
    <source>
        <strain evidence="7">KKN 215</strain>
    </source>
</reference>
<dbReference type="InterPro" id="IPR013535">
    <property type="entry name" value="PUL_dom"/>
</dbReference>
<dbReference type="Gene3D" id="3.40.30.10">
    <property type="entry name" value="Glutaredoxin"/>
    <property type="match status" value="1"/>
</dbReference>
<proteinExistence type="inferred from homology"/>
<evidence type="ECO:0000259" key="5">
    <source>
        <dbReference type="PROSITE" id="PS51396"/>
    </source>
</evidence>
<dbReference type="Gene3D" id="3.90.1720.30">
    <property type="entry name" value="PPPDE domains"/>
    <property type="match status" value="1"/>
</dbReference>
<dbReference type="Gene3D" id="1.25.10.10">
    <property type="entry name" value="Leucine-rich Repeat Variant"/>
    <property type="match status" value="1"/>
</dbReference>
<dbReference type="InterPro" id="IPR042266">
    <property type="entry name" value="PPPDE_sf"/>
</dbReference>
<accession>A0A8K0UVA5</accession>
<dbReference type="CDD" id="cd02947">
    <property type="entry name" value="TRX_family"/>
    <property type="match status" value="1"/>
</dbReference>
<dbReference type="GO" id="GO:0006508">
    <property type="term" value="P:proteolysis"/>
    <property type="evidence" value="ECO:0007669"/>
    <property type="project" value="UniProtKB-KW"/>
</dbReference>